<reference evidence="2 3" key="1">
    <citation type="submission" date="2019-03" db="EMBL/GenBank/DDBJ databases">
        <title>Genomic Encyclopedia of Type Strains, Phase IV (KMG-IV): sequencing the most valuable type-strain genomes for metagenomic binning, comparative biology and taxonomic classification.</title>
        <authorList>
            <person name="Goeker M."/>
        </authorList>
    </citation>
    <scope>NUCLEOTIDE SEQUENCE [LARGE SCALE GENOMIC DNA]</scope>
    <source>
        <strain evidence="2 3">DSM 45361</strain>
    </source>
</reference>
<keyword evidence="3" id="KW-1185">Reference proteome</keyword>
<comment type="caution">
    <text evidence="2">The sequence shown here is derived from an EMBL/GenBank/DDBJ whole genome shotgun (WGS) entry which is preliminary data.</text>
</comment>
<dbReference type="RefSeq" id="WP_133848484.1">
    <property type="nucleotide sequence ID" value="NZ_SNXZ01000001.1"/>
</dbReference>
<evidence type="ECO:0000256" key="1">
    <source>
        <dbReference type="SAM" id="SignalP"/>
    </source>
</evidence>
<feature type="signal peptide" evidence="1">
    <location>
        <begin position="1"/>
        <end position="26"/>
    </location>
</feature>
<dbReference type="Proteomes" id="UP000295444">
    <property type="component" value="Unassembled WGS sequence"/>
</dbReference>
<feature type="chain" id="PRO_5020699453" description="HAF family extracellular repeat protein" evidence="1">
    <location>
        <begin position="27"/>
        <end position="331"/>
    </location>
</feature>
<evidence type="ECO:0008006" key="4">
    <source>
        <dbReference type="Google" id="ProtNLM"/>
    </source>
</evidence>
<dbReference type="AlphaFoldDB" id="A0A4R6SNA1"/>
<proteinExistence type="predicted"/>
<organism evidence="2 3">
    <name type="scientific">Labedaea rhizosphaerae</name>
    <dbReference type="NCBI Taxonomy" id="598644"/>
    <lineage>
        <taxon>Bacteria</taxon>
        <taxon>Bacillati</taxon>
        <taxon>Actinomycetota</taxon>
        <taxon>Actinomycetes</taxon>
        <taxon>Pseudonocardiales</taxon>
        <taxon>Pseudonocardiaceae</taxon>
        <taxon>Labedaea</taxon>
    </lineage>
</organism>
<keyword evidence="1" id="KW-0732">Signal</keyword>
<evidence type="ECO:0000313" key="3">
    <source>
        <dbReference type="Proteomes" id="UP000295444"/>
    </source>
</evidence>
<dbReference type="EMBL" id="SNXZ01000001">
    <property type="protein sequence ID" value="TDQ05798.1"/>
    <property type="molecule type" value="Genomic_DNA"/>
</dbReference>
<name>A0A4R6SNA1_LABRH</name>
<dbReference type="OrthoDB" id="3606456at2"/>
<protein>
    <recommendedName>
        <fullName evidence="4">HAF family extracellular repeat protein</fullName>
    </recommendedName>
</protein>
<evidence type="ECO:0000313" key="2">
    <source>
        <dbReference type="EMBL" id="TDQ05798.1"/>
    </source>
</evidence>
<gene>
    <name evidence="2" type="ORF">EV186_1011776</name>
</gene>
<sequence length="331" mass="34254">MPLRATILVAAAVTAVGLAGPGTASAAAGWQVEYMPIPGGYDGGYFSVLTTDGKGDYAGTAFLINGTSETDLVVWEGARTTVVRNPGFCTDVYPKDQNPSGLIAVTANGCSDVDSYRAYTYDGGGFHRLPAPDGYRQTSAIAVNPAGDVLGRAWDSVSGDPDTTVLWRHGVTTPVVIADTMASQTPVDLDDDGSVLFDSEEGAAILRGTTLVRLTNPAGFDRSYPSAIRNGVVVGTAVVAEPQRSAAYWWPTPTTPKALTGATTATDINASGLVVGDLMTWRNGVSTGALPNPNEGLASASFVGDDGTVVGSVDPDYRTTIPVKWVNASGR</sequence>
<accession>A0A4R6SNA1</accession>